<dbReference type="RefSeq" id="WP_174139968.1">
    <property type="nucleotide sequence ID" value="NZ_JABUFE010000020.1"/>
</dbReference>
<gene>
    <name evidence="5" type="ORF">HRQ87_18705</name>
</gene>
<dbReference type="SMART" id="SM00382">
    <property type="entry name" value="AAA"/>
    <property type="match status" value="1"/>
</dbReference>
<dbReference type="PANTHER" id="PTHR43776">
    <property type="entry name" value="TRANSPORT ATP-BINDING PROTEIN"/>
    <property type="match status" value="1"/>
</dbReference>
<dbReference type="InterPro" id="IPR003593">
    <property type="entry name" value="AAA+_ATPase"/>
</dbReference>
<name>A0ABX2IV74_9RHOB</name>
<dbReference type="InterPro" id="IPR017871">
    <property type="entry name" value="ABC_transporter-like_CS"/>
</dbReference>
<dbReference type="InterPro" id="IPR050319">
    <property type="entry name" value="ABC_transp_ATP-bind"/>
</dbReference>
<dbReference type="CDD" id="cd03257">
    <property type="entry name" value="ABC_NikE_OppD_transporters"/>
    <property type="match status" value="1"/>
</dbReference>
<dbReference type="PROSITE" id="PS00211">
    <property type="entry name" value="ABC_TRANSPORTER_1"/>
    <property type="match status" value="1"/>
</dbReference>
<dbReference type="GO" id="GO:0005524">
    <property type="term" value="F:ATP binding"/>
    <property type="evidence" value="ECO:0007669"/>
    <property type="project" value="UniProtKB-KW"/>
</dbReference>
<dbReference type="Proteomes" id="UP000777935">
    <property type="component" value="Unassembled WGS sequence"/>
</dbReference>
<dbReference type="EMBL" id="JABUFE010000020">
    <property type="protein sequence ID" value="NSX56817.1"/>
    <property type="molecule type" value="Genomic_DNA"/>
</dbReference>
<dbReference type="InterPro" id="IPR003439">
    <property type="entry name" value="ABC_transporter-like_ATP-bd"/>
</dbReference>
<dbReference type="PROSITE" id="PS50893">
    <property type="entry name" value="ABC_TRANSPORTER_2"/>
    <property type="match status" value="1"/>
</dbReference>
<protein>
    <submittedName>
        <fullName evidence="5">ABC transporter ATP-binding protein</fullName>
    </submittedName>
</protein>
<proteinExistence type="predicted"/>
<evidence type="ECO:0000313" key="6">
    <source>
        <dbReference type="Proteomes" id="UP000777935"/>
    </source>
</evidence>
<sequence>MLEVDRLCVEINGALLLEDVSFQLARSEMLCVVGESGAGKSTLMKALQGLVPARCQRFHFEPANIDASEAMPQMIGLPETRWVMQDPLAALNPRLSLGRSIAESLHGRGYTKAKLRKAVEKALEEVELDPAFYDRLPGQVSLGQAQRACLARALVAQPQLIIFDEPLSALDAIVQKKVAQRMDALRRETQTAYLVVTHDMGFAAVYADQVLVLQKGRVADYQPRTTFFDSPASPYSASLIEAARSLGALEGTL</sequence>
<keyword evidence="3 5" id="KW-0067">ATP-binding</keyword>
<keyword evidence="2" id="KW-0547">Nucleotide-binding</keyword>
<feature type="domain" description="ABC transporter" evidence="4">
    <location>
        <begin position="2"/>
        <end position="240"/>
    </location>
</feature>
<evidence type="ECO:0000259" key="4">
    <source>
        <dbReference type="PROSITE" id="PS50893"/>
    </source>
</evidence>
<dbReference type="Pfam" id="PF00005">
    <property type="entry name" value="ABC_tran"/>
    <property type="match status" value="1"/>
</dbReference>
<dbReference type="SUPFAM" id="SSF52540">
    <property type="entry name" value="P-loop containing nucleoside triphosphate hydrolases"/>
    <property type="match status" value="1"/>
</dbReference>
<comment type="caution">
    <text evidence="5">The sequence shown here is derived from an EMBL/GenBank/DDBJ whole genome shotgun (WGS) entry which is preliminary data.</text>
</comment>
<reference evidence="5 6" key="1">
    <citation type="submission" date="2020-06" db="EMBL/GenBank/DDBJ databases">
        <title>Sulfitobacter algicola sp. nov., isolated from green algae.</title>
        <authorList>
            <person name="Wang C."/>
        </authorList>
    </citation>
    <scope>NUCLEOTIDE SEQUENCE [LARGE SCALE GENOMIC DNA]</scope>
    <source>
        <strain evidence="5 6">1151</strain>
    </source>
</reference>
<keyword evidence="6" id="KW-1185">Reference proteome</keyword>
<evidence type="ECO:0000256" key="2">
    <source>
        <dbReference type="ARBA" id="ARBA00022741"/>
    </source>
</evidence>
<dbReference type="Gene3D" id="3.40.50.300">
    <property type="entry name" value="P-loop containing nucleotide triphosphate hydrolases"/>
    <property type="match status" value="1"/>
</dbReference>
<keyword evidence="1" id="KW-0813">Transport</keyword>
<evidence type="ECO:0000313" key="5">
    <source>
        <dbReference type="EMBL" id="NSX56817.1"/>
    </source>
</evidence>
<dbReference type="InterPro" id="IPR027417">
    <property type="entry name" value="P-loop_NTPase"/>
</dbReference>
<evidence type="ECO:0000256" key="3">
    <source>
        <dbReference type="ARBA" id="ARBA00022840"/>
    </source>
</evidence>
<accession>A0ABX2IV74</accession>
<organism evidence="5 6">
    <name type="scientific">Parasulfitobacter algicola</name>
    <dbReference type="NCBI Taxonomy" id="2614809"/>
    <lineage>
        <taxon>Bacteria</taxon>
        <taxon>Pseudomonadati</taxon>
        <taxon>Pseudomonadota</taxon>
        <taxon>Alphaproteobacteria</taxon>
        <taxon>Rhodobacterales</taxon>
        <taxon>Roseobacteraceae</taxon>
        <taxon>Parasulfitobacter</taxon>
    </lineage>
</organism>
<evidence type="ECO:0000256" key="1">
    <source>
        <dbReference type="ARBA" id="ARBA00022448"/>
    </source>
</evidence>